<protein>
    <recommendedName>
        <fullName evidence="11">Protein kinase domain-containing protein</fullName>
    </recommendedName>
</protein>
<evidence type="ECO:0000256" key="3">
    <source>
        <dbReference type="ARBA" id="ARBA00022525"/>
    </source>
</evidence>
<dbReference type="GO" id="GO:0005524">
    <property type="term" value="F:ATP binding"/>
    <property type="evidence" value="ECO:0007669"/>
    <property type="project" value="InterPro"/>
</dbReference>
<evidence type="ECO:0000256" key="5">
    <source>
        <dbReference type="ARBA" id="ARBA00022729"/>
    </source>
</evidence>
<dbReference type="Gene3D" id="3.40.50.200">
    <property type="entry name" value="Peptidase S8/S53 domain"/>
    <property type="match status" value="2"/>
</dbReference>
<comment type="subcellular location">
    <subcellularLocation>
        <location evidence="1">Secreted</location>
    </subcellularLocation>
</comment>
<dbReference type="Pfam" id="PF00069">
    <property type="entry name" value="Pkinase"/>
    <property type="match status" value="1"/>
</dbReference>
<dbReference type="Pfam" id="PF17766">
    <property type="entry name" value="fn3_6"/>
    <property type="match status" value="1"/>
</dbReference>
<dbReference type="Pfam" id="PF05922">
    <property type="entry name" value="Inhibitor_I9"/>
    <property type="match status" value="1"/>
</dbReference>
<evidence type="ECO:0000256" key="9">
    <source>
        <dbReference type="PROSITE-ProRule" id="PRU01240"/>
    </source>
</evidence>
<accession>A0AAD6MIV4</accession>
<keyword evidence="6 9" id="KW-0378">Hydrolase</keyword>
<comment type="similarity">
    <text evidence="2 9">Belongs to the peptidase S8 family.</text>
</comment>
<gene>
    <name evidence="12" type="ORF">NC653_024028</name>
</gene>
<dbReference type="InterPro" id="IPR015500">
    <property type="entry name" value="Peptidase_S8_subtilisin-rel"/>
</dbReference>
<dbReference type="AlphaFoldDB" id="A0AAD6MIV4"/>
<evidence type="ECO:0000256" key="1">
    <source>
        <dbReference type="ARBA" id="ARBA00004613"/>
    </source>
</evidence>
<dbReference type="InterPro" id="IPR008271">
    <property type="entry name" value="Ser/Thr_kinase_AS"/>
</dbReference>
<keyword evidence="13" id="KW-1185">Reference proteome</keyword>
<evidence type="ECO:0000256" key="6">
    <source>
        <dbReference type="ARBA" id="ARBA00022801"/>
    </source>
</evidence>
<dbReference type="Proteomes" id="UP001164929">
    <property type="component" value="Chromosome 9"/>
</dbReference>
<dbReference type="InterPro" id="IPR010259">
    <property type="entry name" value="S8pro/Inhibitor_I9"/>
</dbReference>
<evidence type="ECO:0000256" key="10">
    <source>
        <dbReference type="SAM" id="MobiDB-lite"/>
    </source>
</evidence>
<comment type="caution">
    <text evidence="12">The sequence shown here is derived from an EMBL/GenBank/DDBJ whole genome shotgun (WGS) entry which is preliminary data.</text>
</comment>
<dbReference type="GO" id="GO:0004672">
    <property type="term" value="F:protein kinase activity"/>
    <property type="evidence" value="ECO:0007669"/>
    <property type="project" value="InterPro"/>
</dbReference>
<dbReference type="Pfam" id="PF00082">
    <property type="entry name" value="Peptidase_S8"/>
    <property type="match status" value="1"/>
</dbReference>
<feature type="region of interest" description="Disordered" evidence="10">
    <location>
        <begin position="409"/>
        <end position="439"/>
    </location>
</feature>
<evidence type="ECO:0000256" key="4">
    <source>
        <dbReference type="ARBA" id="ARBA00022670"/>
    </source>
</evidence>
<keyword evidence="7 9" id="KW-0720">Serine protease</keyword>
<evidence type="ECO:0000256" key="7">
    <source>
        <dbReference type="ARBA" id="ARBA00022825"/>
    </source>
</evidence>
<name>A0AAD6MIV4_9ROSI</name>
<evidence type="ECO:0000256" key="8">
    <source>
        <dbReference type="PIRSR" id="PIRSR615500-1"/>
    </source>
</evidence>
<dbReference type="PRINTS" id="PR00723">
    <property type="entry name" value="SUBTILISIN"/>
</dbReference>
<sequence length="1161" mass="127864">MSHLHLQSLLKPLTKSIDSCWSQPSYVGTAPKINSPPIPSDISSNCGIAVTTVAFAYTEISRRCGSGFSWEGFGTVNKAEFSDGLVAAVKRRMNELVSEQVPHVRVLLAKGSLKESSSLFDILSAASGSPLSWQTRMQIAIDVANALEYLHFYCDPPLCHRDIKSSNILLDENFVAKILALPMLQRMVLYALNSKYRYRGTPGYMDPEYVVTQELTEKSDIYSYGVVLLEIVTARRAIRRAGIWWSGLKYFMASDSRLPELVDPRIRDSFDMDQLQTIATIMKSVKEVKDEEERAGENHTRVMLFFTVGMEDILLPLQAHRGRIVAEAFYLKLALHNLPPIFSLFEAIICNRMPQSPIRSCHCFLLGLEHRNFIAHLEISTSCVIETCHATHKDTKILIHLNNPSRCEGKKLGTGSKRSKSGTTTPLEAHASQSHKEPRFLTTLAETSPKGGCLEQEDPTEVLDDQNNAKSCRPAGVVNIKTNPQLVFSFYTLSVAASEIVVESDFPPSVVNDPNNGSFYSSQTSLCSLPSFPNCRIISTSNDRKTYIIHMDKTGMPSTFSTQHDWYVSTLSSLSSPDDIPPIHLYSYKHVMDGFSAFLGLNKRAGAWPAGKFGDDVIIGVLDTGIWPESESFNDKNMPPVPQRWRGICETGTEFNTSYCNKKLIGARKFSQGMKQVGLNISSTDDYDSPRDYMGHGSHTSSTAGGSPVQHADYFGYAKGTATGMAPLARIAMYKVIFYSDGYDVAATDTLAGMDQAIEDGVDIMSLSLGFFETPFHENPIAIGAFAALKKGIFVTCSAGNSGPRGYTMLNGATWLTTIGAGTIDRQFGAEVTLGNGSIIVTGTSIYPENLFISRVPVYFGLGNRSKEFRQMSENDRYGPDIAGATGAIFSEDDAEFLHPDYFYMPIVIVISQLRKWHIFLSRGPDRRSPWTLKPDILDPGYHILAAWVPKRGFAPIREDDYLLTDYALVSGTSMPCPHVAGIAALLKAAHRDWSPAAIRSALMTTADVIDNADGRIIDMTTEVAGTPLDFGAVHVNPNKAMDPGLVYDIVAEDYINYLCAMNYTSQQRVLTNVADNSSVYRAVISAPQGMKALVQPTALTFSGKNSKAEFNMTVEIDLEAASVTPQSDYFGNYGFLSWYEVNGRHVVRSPVVSAIAFPET</sequence>
<dbReference type="PROSITE" id="PS50011">
    <property type="entry name" value="PROTEIN_KINASE_DOM"/>
    <property type="match status" value="1"/>
</dbReference>
<evidence type="ECO:0000313" key="12">
    <source>
        <dbReference type="EMBL" id="KAJ6986313.1"/>
    </source>
</evidence>
<dbReference type="InterPro" id="IPR045051">
    <property type="entry name" value="SBT"/>
</dbReference>
<dbReference type="Gene3D" id="3.50.30.30">
    <property type="match status" value="1"/>
</dbReference>
<keyword evidence="3" id="KW-0964">Secreted</keyword>
<evidence type="ECO:0000313" key="13">
    <source>
        <dbReference type="Proteomes" id="UP001164929"/>
    </source>
</evidence>
<dbReference type="InterPro" id="IPR041469">
    <property type="entry name" value="Subtilisin-like_FN3"/>
</dbReference>
<dbReference type="InterPro" id="IPR011009">
    <property type="entry name" value="Kinase-like_dom_sf"/>
</dbReference>
<feature type="compositionally biased region" description="Low complexity" evidence="10">
    <location>
        <begin position="413"/>
        <end position="425"/>
    </location>
</feature>
<dbReference type="SUPFAM" id="SSF52743">
    <property type="entry name" value="Subtilisin-like"/>
    <property type="match status" value="1"/>
</dbReference>
<feature type="domain" description="Protein kinase" evidence="11">
    <location>
        <begin position="1"/>
        <end position="306"/>
    </location>
</feature>
<dbReference type="InterPro" id="IPR036852">
    <property type="entry name" value="Peptidase_S8/S53_dom_sf"/>
</dbReference>
<dbReference type="InterPro" id="IPR000209">
    <property type="entry name" value="Peptidase_S8/S53_dom"/>
</dbReference>
<feature type="active site" description="Charge relay system" evidence="8 9">
    <location>
        <position position="696"/>
    </location>
</feature>
<dbReference type="PROSITE" id="PS00108">
    <property type="entry name" value="PROTEIN_KINASE_ST"/>
    <property type="match status" value="1"/>
</dbReference>
<dbReference type="PROSITE" id="PS51892">
    <property type="entry name" value="SUBTILASE"/>
    <property type="match status" value="1"/>
</dbReference>
<dbReference type="SUPFAM" id="SSF56112">
    <property type="entry name" value="Protein kinase-like (PK-like)"/>
    <property type="match status" value="1"/>
</dbReference>
<feature type="active site" description="Charge relay system" evidence="8 9">
    <location>
        <position position="623"/>
    </location>
</feature>
<keyword evidence="4 9" id="KW-0645">Protease</keyword>
<dbReference type="Gene3D" id="2.60.40.2310">
    <property type="match status" value="1"/>
</dbReference>
<keyword evidence="5" id="KW-0732">Signal</keyword>
<dbReference type="CDD" id="cd04852">
    <property type="entry name" value="Peptidases_S8_3"/>
    <property type="match status" value="1"/>
</dbReference>
<dbReference type="InterPro" id="IPR000719">
    <property type="entry name" value="Prot_kinase_dom"/>
</dbReference>
<dbReference type="InterPro" id="IPR034197">
    <property type="entry name" value="Peptidases_S8_3"/>
</dbReference>
<dbReference type="InterPro" id="IPR037045">
    <property type="entry name" value="S8pro/Inhibitor_I9_sf"/>
</dbReference>
<dbReference type="GO" id="GO:0009609">
    <property type="term" value="P:response to symbiotic bacterium"/>
    <property type="evidence" value="ECO:0007669"/>
    <property type="project" value="UniProtKB-ARBA"/>
</dbReference>
<dbReference type="FunFam" id="3.40.50.200:FF:000006">
    <property type="entry name" value="Subtilisin-like protease SBT1.5"/>
    <property type="match status" value="1"/>
</dbReference>
<reference evidence="12" key="1">
    <citation type="journal article" date="2023" name="Mol. Ecol. Resour.">
        <title>Chromosome-level genome assembly of a triploid poplar Populus alba 'Berolinensis'.</title>
        <authorList>
            <person name="Chen S."/>
            <person name="Yu Y."/>
            <person name="Wang X."/>
            <person name="Wang S."/>
            <person name="Zhang T."/>
            <person name="Zhou Y."/>
            <person name="He R."/>
            <person name="Meng N."/>
            <person name="Wang Y."/>
            <person name="Liu W."/>
            <person name="Liu Z."/>
            <person name="Liu J."/>
            <person name="Guo Q."/>
            <person name="Huang H."/>
            <person name="Sederoff R.R."/>
            <person name="Wang G."/>
            <person name="Qu G."/>
            <person name="Chen S."/>
        </authorList>
    </citation>
    <scope>NUCLEOTIDE SEQUENCE</scope>
    <source>
        <tissue evidence="12">Leaves</tissue>
    </source>
</reference>
<dbReference type="SMART" id="SM00220">
    <property type="entry name" value="S_TKc"/>
    <property type="match status" value="1"/>
</dbReference>
<proteinExistence type="inferred from homology"/>
<dbReference type="Gene3D" id="1.10.510.10">
    <property type="entry name" value="Transferase(Phosphotransferase) domain 1"/>
    <property type="match status" value="1"/>
</dbReference>
<dbReference type="EMBL" id="JAQIZT010000009">
    <property type="protein sequence ID" value="KAJ6986313.1"/>
    <property type="molecule type" value="Genomic_DNA"/>
</dbReference>
<evidence type="ECO:0000256" key="2">
    <source>
        <dbReference type="ARBA" id="ARBA00011073"/>
    </source>
</evidence>
<organism evidence="12 13">
    <name type="scientific">Populus alba x Populus x berolinensis</name>
    <dbReference type="NCBI Taxonomy" id="444605"/>
    <lineage>
        <taxon>Eukaryota</taxon>
        <taxon>Viridiplantae</taxon>
        <taxon>Streptophyta</taxon>
        <taxon>Embryophyta</taxon>
        <taxon>Tracheophyta</taxon>
        <taxon>Spermatophyta</taxon>
        <taxon>Magnoliopsida</taxon>
        <taxon>eudicotyledons</taxon>
        <taxon>Gunneridae</taxon>
        <taxon>Pentapetalae</taxon>
        <taxon>rosids</taxon>
        <taxon>fabids</taxon>
        <taxon>Malpighiales</taxon>
        <taxon>Salicaceae</taxon>
        <taxon>Saliceae</taxon>
        <taxon>Populus</taxon>
    </lineage>
</organism>
<dbReference type="GO" id="GO:0004252">
    <property type="term" value="F:serine-type endopeptidase activity"/>
    <property type="evidence" value="ECO:0007669"/>
    <property type="project" value="UniProtKB-UniRule"/>
</dbReference>
<dbReference type="GO" id="GO:0006508">
    <property type="term" value="P:proteolysis"/>
    <property type="evidence" value="ECO:0007669"/>
    <property type="project" value="UniProtKB-KW"/>
</dbReference>
<evidence type="ECO:0000259" key="11">
    <source>
        <dbReference type="PROSITE" id="PS50011"/>
    </source>
</evidence>
<dbReference type="Gene3D" id="3.30.70.80">
    <property type="entry name" value="Peptidase S8 propeptide/proteinase inhibitor I9"/>
    <property type="match status" value="1"/>
</dbReference>
<dbReference type="PANTHER" id="PTHR10795">
    <property type="entry name" value="PROPROTEIN CONVERTASE SUBTILISIN/KEXIN"/>
    <property type="match status" value="1"/>
</dbReference>
<feature type="active site" description="Charge relay system" evidence="8 9">
    <location>
        <position position="974"/>
    </location>
</feature>
<dbReference type="GO" id="GO:0005576">
    <property type="term" value="C:extracellular region"/>
    <property type="evidence" value="ECO:0007669"/>
    <property type="project" value="UniProtKB-SubCell"/>
</dbReference>